<reference evidence="4" key="1">
    <citation type="submission" date="2018-06" db="EMBL/GenBank/DDBJ databases">
        <title>Genome assembly of Danube salmon.</title>
        <authorList>
            <person name="Macqueen D.J."/>
            <person name="Gundappa M.K."/>
        </authorList>
    </citation>
    <scope>NUCLEOTIDE SEQUENCE [LARGE SCALE GENOMIC DNA]</scope>
</reference>
<sequence>NLNNTDLSKGSAGGSSGGGGDSAPGGPAQFTSPPSFKLHLGAGGGSCGPSSPATPGGQECLSPTVSSPSLRPSTNLAPSTTPAPRTGELLGPSTNPAPCTTPGPRTGEYLSPELLLNKSPKELPKGVDPSRREDYLSDVDLENLLGCSRSGFQRLPKWRQNDLKKKAGLF</sequence>
<evidence type="ECO:0000313" key="3">
    <source>
        <dbReference type="Ensembl" id="ENSHHUP00000006550.1"/>
    </source>
</evidence>
<feature type="compositionally biased region" description="Basic and acidic residues" evidence="1">
    <location>
        <begin position="119"/>
        <end position="132"/>
    </location>
</feature>
<evidence type="ECO:0000256" key="1">
    <source>
        <dbReference type="SAM" id="MobiDB-lite"/>
    </source>
</evidence>
<accession>A0A4W5K7R0</accession>
<dbReference type="InterPro" id="IPR036886">
    <property type="entry name" value="Villin_headpiece_dom_sf"/>
</dbReference>
<dbReference type="GO" id="GO:0030032">
    <property type="term" value="P:lamellipodium assembly"/>
    <property type="evidence" value="ECO:0007669"/>
    <property type="project" value="TreeGrafter"/>
</dbReference>
<dbReference type="STRING" id="62062.ENSHHUP00000006550"/>
<dbReference type="GO" id="GO:0051015">
    <property type="term" value="F:actin filament binding"/>
    <property type="evidence" value="ECO:0007669"/>
    <property type="project" value="TreeGrafter"/>
</dbReference>
<dbReference type="SMART" id="SM00153">
    <property type="entry name" value="VHP"/>
    <property type="match status" value="1"/>
</dbReference>
<dbReference type="InterPro" id="IPR051618">
    <property type="entry name" value="Actin-binding_LIM"/>
</dbReference>
<dbReference type="GeneTree" id="ENSGT00940000160253"/>
<dbReference type="AlphaFoldDB" id="A0A4W5K7R0"/>
<dbReference type="InterPro" id="IPR003128">
    <property type="entry name" value="Villin_headpiece"/>
</dbReference>
<feature type="compositionally biased region" description="Low complexity" evidence="1">
    <location>
        <begin position="48"/>
        <end position="57"/>
    </location>
</feature>
<protein>
    <recommendedName>
        <fullName evidence="2">HP domain-containing protein</fullName>
    </recommendedName>
</protein>
<evidence type="ECO:0000259" key="2">
    <source>
        <dbReference type="PROSITE" id="PS51089"/>
    </source>
</evidence>
<dbReference type="Pfam" id="PF02209">
    <property type="entry name" value="VHP"/>
    <property type="match status" value="1"/>
</dbReference>
<dbReference type="PANTHER" id="PTHR24213">
    <property type="entry name" value="ACTIN-BINDING LIM PROTEIN"/>
    <property type="match status" value="1"/>
</dbReference>
<reference evidence="3" key="2">
    <citation type="submission" date="2025-08" db="UniProtKB">
        <authorList>
            <consortium name="Ensembl"/>
        </authorList>
    </citation>
    <scope>IDENTIFICATION</scope>
</reference>
<organism evidence="3 4">
    <name type="scientific">Hucho hucho</name>
    <name type="common">huchen</name>
    <dbReference type="NCBI Taxonomy" id="62062"/>
    <lineage>
        <taxon>Eukaryota</taxon>
        <taxon>Metazoa</taxon>
        <taxon>Chordata</taxon>
        <taxon>Craniata</taxon>
        <taxon>Vertebrata</taxon>
        <taxon>Euteleostomi</taxon>
        <taxon>Actinopterygii</taxon>
        <taxon>Neopterygii</taxon>
        <taxon>Teleostei</taxon>
        <taxon>Protacanthopterygii</taxon>
        <taxon>Salmoniformes</taxon>
        <taxon>Salmonidae</taxon>
        <taxon>Salmoninae</taxon>
        <taxon>Hucho</taxon>
    </lineage>
</organism>
<proteinExistence type="predicted"/>
<keyword evidence="4" id="KW-1185">Reference proteome</keyword>
<dbReference type="SUPFAM" id="SSF47050">
    <property type="entry name" value="VHP, Villin headpiece domain"/>
    <property type="match status" value="1"/>
</dbReference>
<feature type="compositionally biased region" description="Polar residues" evidence="1">
    <location>
        <begin position="61"/>
        <end position="83"/>
    </location>
</feature>
<feature type="domain" description="HP" evidence="2">
    <location>
        <begin position="104"/>
        <end position="170"/>
    </location>
</feature>
<dbReference type="Ensembl" id="ENSHHUT00000006748.1">
    <property type="protein sequence ID" value="ENSHHUP00000006550.1"/>
    <property type="gene ID" value="ENSHHUG00000004032.1"/>
</dbReference>
<reference evidence="3" key="3">
    <citation type="submission" date="2025-09" db="UniProtKB">
        <authorList>
            <consortium name="Ensembl"/>
        </authorList>
    </citation>
    <scope>IDENTIFICATION</scope>
</reference>
<dbReference type="Gene3D" id="1.10.950.10">
    <property type="entry name" value="Villin headpiece domain"/>
    <property type="match status" value="1"/>
</dbReference>
<dbReference type="GO" id="GO:0015629">
    <property type="term" value="C:actin cytoskeleton"/>
    <property type="evidence" value="ECO:0007669"/>
    <property type="project" value="TreeGrafter"/>
</dbReference>
<name>A0A4W5K7R0_9TELE</name>
<evidence type="ECO:0000313" key="4">
    <source>
        <dbReference type="Proteomes" id="UP000314982"/>
    </source>
</evidence>
<feature type="compositionally biased region" description="Gly residues" evidence="1">
    <location>
        <begin position="11"/>
        <end position="23"/>
    </location>
</feature>
<dbReference type="GO" id="GO:0007010">
    <property type="term" value="P:cytoskeleton organization"/>
    <property type="evidence" value="ECO:0007669"/>
    <property type="project" value="InterPro"/>
</dbReference>
<dbReference type="PANTHER" id="PTHR24213:SF9">
    <property type="entry name" value="UNCOORDINATED 115A, ISOFORM B-RELATED"/>
    <property type="match status" value="1"/>
</dbReference>
<dbReference type="PROSITE" id="PS51089">
    <property type="entry name" value="HP"/>
    <property type="match status" value="1"/>
</dbReference>
<dbReference type="Proteomes" id="UP000314982">
    <property type="component" value="Unassembled WGS sequence"/>
</dbReference>
<feature type="region of interest" description="Disordered" evidence="1">
    <location>
        <begin position="1"/>
        <end position="132"/>
    </location>
</feature>